<name>A0A9W7KS67_9PROT</name>
<dbReference type="EMBL" id="QOKW01000022">
    <property type="protein sequence ID" value="KAA0677649.1"/>
    <property type="molecule type" value="Genomic_DNA"/>
</dbReference>
<accession>A0A9W7KS67</accession>
<keyword evidence="2" id="KW-1185">Reference proteome</keyword>
<organism evidence="1 2">
    <name type="scientific">Roseomonas genomospecies 6</name>
    <dbReference type="NCBI Taxonomy" id="214106"/>
    <lineage>
        <taxon>Bacteria</taxon>
        <taxon>Pseudomonadati</taxon>
        <taxon>Pseudomonadota</taxon>
        <taxon>Alphaproteobacteria</taxon>
        <taxon>Acetobacterales</taxon>
        <taxon>Roseomonadaceae</taxon>
        <taxon>Roseomonas</taxon>
    </lineage>
</organism>
<dbReference type="InterPro" id="IPR016956">
    <property type="entry name" value="YdjM"/>
</dbReference>
<protein>
    <recommendedName>
        <fullName evidence="3">Metal-dependent hydrolase</fullName>
    </recommendedName>
</protein>
<dbReference type="Proteomes" id="UP000480854">
    <property type="component" value="Unassembled WGS sequence"/>
</dbReference>
<gene>
    <name evidence="1" type="ORF">DS843_22690</name>
</gene>
<evidence type="ECO:0000313" key="1">
    <source>
        <dbReference type="EMBL" id="KAA0677649.1"/>
    </source>
</evidence>
<comment type="caution">
    <text evidence="1">The sequence shown here is derived from an EMBL/GenBank/DDBJ whole genome shotgun (WGS) entry which is preliminary data.</text>
</comment>
<dbReference type="InterPro" id="IPR007404">
    <property type="entry name" value="YdjM-like"/>
</dbReference>
<sequence length="154" mass="15944">MAFSLACVTGAVYAGAMPVDWLPVAGAAAAVGSLLPDIDEPESKLGRVCVPLALVIKLLVGHRTLTHSALALATVILLPWIWLSGELAIAVSAGVGIGYASHLLGDAMTPQGIQLAWPQPARFSLRWFRTGSAEDHLAFFGLSAASIAAVLSMV</sequence>
<dbReference type="PANTHER" id="PTHR35531:SF1">
    <property type="entry name" value="INNER MEMBRANE PROTEIN YBCI-RELATED"/>
    <property type="match status" value="1"/>
</dbReference>
<reference evidence="1 2" key="1">
    <citation type="submission" date="2018-07" db="EMBL/GenBank/DDBJ databases">
        <title>Genome sequence of Azospirillum sp. ATCC 49961.</title>
        <authorList>
            <person name="Sant'Anna F.H."/>
            <person name="Baldani J.I."/>
            <person name="Zilli J.E."/>
            <person name="Reis V.M."/>
            <person name="Hartmann A."/>
            <person name="Cruz L."/>
            <person name="de Souza E.M."/>
            <person name="de Oliveira Pedrosa F."/>
            <person name="Passaglia L.M.P."/>
        </authorList>
    </citation>
    <scope>NUCLEOTIDE SEQUENCE [LARGE SCALE GENOMIC DNA]</scope>
    <source>
        <strain evidence="1 2">ATCC 49961</strain>
    </source>
</reference>
<evidence type="ECO:0008006" key="3">
    <source>
        <dbReference type="Google" id="ProtNLM"/>
    </source>
</evidence>
<evidence type="ECO:0000313" key="2">
    <source>
        <dbReference type="Proteomes" id="UP000480854"/>
    </source>
</evidence>
<proteinExistence type="predicted"/>
<dbReference type="PANTHER" id="PTHR35531">
    <property type="entry name" value="INNER MEMBRANE PROTEIN YBCI-RELATED"/>
    <property type="match status" value="1"/>
</dbReference>
<dbReference type="OrthoDB" id="5459053at2"/>
<dbReference type="AlphaFoldDB" id="A0A9W7KS67"/>
<dbReference type="PIRSF" id="PIRSF030780">
    <property type="entry name" value="Md_memb_hyd_prd"/>
    <property type="match status" value="1"/>
</dbReference>
<dbReference type="Pfam" id="PF04307">
    <property type="entry name" value="YdjM"/>
    <property type="match status" value="1"/>
</dbReference>